<sequence>MKTLLALLFFFLLTSFKTNTSYYRASRWVISENSSLIVNGSTNINKFSCAILQYPKTDTVIVSQDKTNKIMLSGLLNIEVKNFDCNSMMMTKQLRKTLQDDKFPMLRIKFLSLKETPSLDQGKSYIKGNVEIVIAGVTKRFEICYQIKMKNNSLELIGHQPINFSDFNLIPPKKIGKLIQAKDQLIVAFLLKMELVS</sequence>
<accession>A0A4R0MVF8</accession>
<protein>
    <submittedName>
        <fullName evidence="2">YceI family protein</fullName>
    </submittedName>
</protein>
<proteinExistence type="predicted"/>
<reference evidence="2 3" key="1">
    <citation type="submission" date="2019-02" db="EMBL/GenBank/DDBJ databases">
        <title>Pedobacter sp. RP-1-13 sp. nov., isolated from Arctic soil.</title>
        <authorList>
            <person name="Dahal R.H."/>
        </authorList>
    </citation>
    <scope>NUCLEOTIDE SEQUENCE [LARGE SCALE GENOMIC DNA]</scope>
    <source>
        <strain evidence="2 3">RP-1-13</strain>
    </source>
</reference>
<evidence type="ECO:0000313" key="2">
    <source>
        <dbReference type="EMBL" id="TCC90182.1"/>
    </source>
</evidence>
<organism evidence="2 3">
    <name type="scientific">Pedobacter frigiditerrae</name>
    <dbReference type="NCBI Taxonomy" id="2530452"/>
    <lineage>
        <taxon>Bacteria</taxon>
        <taxon>Pseudomonadati</taxon>
        <taxon>Bacteroidota</taxon>
        <taxon>Sphingobacteriia</taxon>
        <taxon>Sphingobacteriales</taxon>
        <taxon>Sphingobacteriaceae</taxon>
        <taxon>Pedobacter</taxon>
    </lineage>
</organism>
<feature type="signal peptide" evidence="1">
    <location>
        <begin position="1"/>
        <end position="20"/>
    </location>
</feature>
<dbReference type="Gene3D" id="2.40.128.110">
    <property type="entry name" value="Lipid/polyisoprenoid-binding, YceI-like"/>
    <property type="match status" value="1"/>
</dbReference>
<evidence type="ECO:0000256" key="1">
    <source>
        <dbReference type="SAM" id="SignalP"/>
    </source>
</evidence>
<dbReference type="EMBL" id="SJSK01000003">
    <property type="protein sequence ID" value="TCC90182.1"/>
    <property type="molecule type" value="Genomic_DNA"/>
</dbReference>
<gene>
    <name evidence="2" type="ORF">EZ428_12930</name>
</gene>
<evidence type="ECO:0000313" key="3">
    <source>
        <dbReference type="Proteomes" id="UP000292884"/>
    </source>
</evidence>
<dbReference type="SUPFAM" id="SSF101874">
    <property type="entry name" value="YceI-like"/>
    <property type="match status" value="1"/>
</dbReference>
<dbReference type="AlphaFoldDB" id="A0A4R0MVF8"/>
<comment type="caution">
    <text evidence="2">The sequence shown here is derived from an EMBL/GenBank/DDBJ whole genome shotgun (WGS) entry which is preliminary data.</text>
</comment>
<dbReference type="InterPro" id="IPR036761">
    <property type="entry name" value="TTHA0802/YceI-like_sf"/>
</dbReference>
<dbReference type="RefSeq" id="WP_131553584.1">
    <property type="nucleotide sequence ID" value="NZ_SJSK01000003.1"/>
</dbReference>
<dbReference type="OrthoDB" id="9794147at2"/>
<feature type="chain" id="PRO_5020496644" evidence="1">
    <location>
        <begin position="21"/>
        <end position="197"/>
    </location>
</feature>
<name>A0A4R0MVF8_9SPHI</name>
<keyword evidence="3" id="KW-1185">Reference proteome</keyword>
<keyword evidence="1" id="KW-0732">Signal</keyword>
<dbReference type="Proteomes" id="UP000292884">
    <property type="component" value="Unassembled WGS sequence"/>
</dbReference>